<evidence type="ECO:0000259" key="1">
    <source>
        <dbReference type="Pfam" id="PF13400"/>
    </source>
</evidence>
<keyword evidence="4" id="KW-1185">Reference proteome</keyword>
<feature type="domain" description="Putative Flp pilus-assembly TadG-like N-terminal" evidence="1">
    <location>
        <begin position="27"/>
        <end position="73"/>
    </location>
</feature>
<sequence length="629" mass="66201">MGRNSWFGGLGRRLRAFTRRMAGDARGNVAMLFALSIPVLVLITVGGVDIHRASTVRVNLQDALDAAALAAARSPYTANADLQRVGLASLRANLKAYPNITLREGDTSFVLNSDDVVVASSKVDVKTLVANIVLPPYGKFMDDYLPVGAHSEVDRSSRNIEVALVLDITGSMAGQRIIDLKAAAKELVELIVQPIQTPWYSKVALVPYSNSVNPGSHVTAARGAISTSVNITGAVINLAGTPKSITAATKARPVVITSTDHGFSNGDVVWITGATGMTQLNNKPYEVRNKTASTFELYNMAGGRVDGRNYGTYSGSAGRVQRCQNNDCSITITAANHGMSNNEYVYITNVGGMTQINDQSHLVGNASTNSFTIDLTETSLTPYTSGGRAWSARGGGTTYFAFENMDGDLQTHRVSGCVTERVGAQAYTEAAPTGASSWVGRHYPNISGTCIDDTILPLSSDAATIKSRIDAFNVSGSTSGQIGIAWGWYMVSPNWNSLWPSNGAAAYNSAETLKSVVIMTDGAFNTPYCSGVISRQAGAGSGSSSAKIDCDATNGDPFAQSRALCDAMKDQGVIVYTVGFGITAGTAEADVLADCASTPANVFLPADGGDLSEAFAAIGRDIKQLRISR</sequence>
<dbReference type="Pfam" id="PF13400">
    <property type="entry name" value="Tad"/>
    <property type="match status" value="1"/>
</dbReference>
<dbReference type="Proteomes" id="UP001156921">
    <property type="component" value="Unassembled WGS sequence"/>
</dbReference>
<evidence type="ECO:0000313" key="3">
    <source>
        <dbReference type="EMBL" id="GLS02074.1"/>
    </source>
</evidence>
<name>A0ABQ6BKU9_9CAUL</name>
<dbReference type="Gene3D" id="2.40.30.180">
    <property type="entry name" value="Ubiquitin-activating enzyme E1, FCCH domain"/>
    <property type="match status" value="2"/>
</dbReference>
<feature type="domain" description="Ubiquitin-activating enzyme E1 FCCH" evidence="2">
    <location>
        <begin position="256"/>
        <end position="299"/>
    </location>
</feature>
<dbReference type="InterPro" id="IPR028087">
    <property type="entry name" value="Tad_N"/>
</dbReference>
<accession>A0ABQ6BKU9</accession>
<dbReference type="InterPro" id="IPR032418">
    <property type="entry name" value="E1_FCCH"/>
</dbReference>
<comment type="caution">
    <text evidence="3">The sequence shown here is derived from an EMBL/GenBank/DDBJ whole genome shotgun (WGS) entry which is preliminary data.</text>
</comment>
<feature type="domain" description="Ubiquitin-activating enzyme E1 FCCH" evidence="2">
    <location>
        <begin position="332"/>
        <end position="388"/>
    </location>
</feature>
<evidence type="ECO:0000313" key="4">
    <source>
        <dbReference type="Proteomes" id="UP001156921"/>
    </source>
</evidence>
<protein>
    <submittedName>
        <fullName evidence="3">Pilus assembly protein TadG</fullName>
    </submittedName>
</protein>
<dbReference type="EMBL" id="BSOY01000049">
    <property type="protein sequence ID" value="GLS02074.1"/>
    <property type="molecule type" value="Genomic_DNA"/>
</dbReference>
<dbReference type="Gene3D" id="3.40.50.410">
    <property type="entry name" value="von Willebrand factor, type A domain"/>
    <property type="match status" value="1"/>
</dbReference>
<organism evidence="3 4">
    <name type="scientific">Brevundimonas denitrificans</name>
    <dbReference type="NCBI Taxonomy" id="1443434"/>
    <lineage>
        <taxon>Bacteria</taxon>
        <taxon>Pseudomonadati</taxon>
        <taxon>Pseudomonadota</taxon>
        <taxon>Alphaproteobacteria</taxon>
        <taxon>Caulobacterales</taxon>
        <taxon>Caulobacteraceae</taxon>
        <taxon>Brevundimonas</taxon>
    </lineage>
</organism>
<reference evidence="4" key="1">
    <citation type="journal article" date="2019" name="Int. J. Syst. Evol. Microbiol.">
        <title>The Global Catalogue of Microorganisms (GCM) 10K type strain sequencing project: providing services to taxonomists for standard genome sequencing and annotation.</title>
        <authorList>
            <consortium name="The Broad Institute Genomics Platform"/>
            <consortium name="The Broad Institute Genome Sequencing Center for Infectious Disease"/>
            <person name="Wu L."/>
            <person name="Ma J."/>
        </authorList>
    </citation>
    <scope>NUCLEOTIDE SEQUENCE [LARGE SCALE GENOMIC DNA]</scope>
    <source>
        <strain evidence="4">NBRC 110107</strain>
    </source>
</reference>
<gene>
    <name evidence="3" type="ORF">GCM10007859_20940</name>
</gene>
<dbReference type="SUPFAM" id="SSF53300">
    <property type="entry name" value="vWA-like"/>
    <property type="match status" value="1"/>
</dbReference>
<proteinExistence type="predicted"/>
<dbReference type="InterPro" id="IPR036465">
    <property type="entry name" value="vWFA_dom_sf"/>
</dbReference>
<dbReference type="RefSeq" id="WP_284222943.1">
    <property type="nucleotide sequence ID" value="NZ_BSOY01000049.1"/>
</dbReference>
<dbReference type="InterPro" id="IPR042302">
    <property type="entry name" value="E1_FCCH_sf"/>
</dbReference>
<dbReference type="Pfam" id="PF16190">
    <property type="entry name" value="E1_FCCH"/>
    <property type="match status" value="2"/>
</dbReference>
<evidence type="ECO:0000259" key="2">
    <source>
        <dbReference type="Pfam" id="PF16190"/>
    </source>
</evidence>